<evidence type="ECO:0000259" key="4">
    <source>
        <dbReference type="PROSITE" id="PS50932"/>
    </source>
</evidence>
<keyword evidence="3" id="KW-0804">Transcription</keyword>
<dbReference type="EMBL" id="CP048113">
    <property type="protein sequence ID" value="QHS62306.1"/>
    <property type="molecule type" value="Genomic_DNA"/>
</dbReference>
<sequence length="340" mass="37673">MNNKVTIADIARELNLTGATVSRALNNRKGTSEETRKLVQAAAEKMNYRRDRIAWSLRSGRTNIIGVIIPSAEINFFGSVVHGIESMANQHGYNVLIYQSNEQPEYEKKAIETFLSTRVDGILASIAKETKEFSHYLEIKEHGVPLVFFDRANDSLNIPSVVVDDFKGAYYATEHLLKQGYTRIAHIAGQQHLKIFKDRLDGYKAALAANGVTFDESMVYFGDVSINAGRQAIAHLLTVPHPPDAVFAVEDFTALGAVKELKDRNVDIPGSFGVIGFANESFDEHITPSLSSIDQQTVEMGKEACRLLMELIEGNGVVSTQVRTKVVLEPVARFRQSSQK</sequence>
<dbReference type="Pfam" id="PF00356">
    <property type="entry name" value="LacI"/>
    <property type="match status" value="1"/>
</dbReference>
<feature type="domain" description="HTH lacI-type" evidence="4">
    <location>
        <begin position="5"/>
        <end position="59"/>
    </location>
</feature>
<dbReference type="CDD" id="cd06267">
    <property type="entry name" value="PBP1_LacI_sugar_binding-like"/>
    <property type="match status" value="1"/>
</dbReference>
<evidence type="ECO:0000313" key="5">
    <source>
        <dbReference type="EMBL" id="QHS62306.1"/>
    </source>
</evidence>
<dbReference type="CDD" id="cd01392">
    <property type="entry name" value="HTH_LacI"/>
    <property type="match status" value="1"/>
</dbReference>
<protein>
    <submittedName>
        <fullName evidence="5">LacI family transcriptional regulator</fullName>
    </submittedName>
</protein>
<keyword evidence="2" id="KW-0238">DNA-binding</keyword>
<dbReference type="PANTHER" id="PTHR30146">
    <property type="entry name" value="LACI-RELATED TRANSCRIPTIONAL REPRESSOR"/>
    <property type="match status" value="1"/>
</dbReference>
<evidence type="ECO:0000256" key="3">
    <source>
        <dbReference type="ARBA" id="ARBA00023163"/>
    </source>
</evidence>
<dbReference type="InterPro" id="IPR001761">
    <property type="entry name" value="Peripla_BP/Lac1_sug-bd_dom"/>
</dbReference>
<organism evidence="5 6">
    <name type="scientific">Chitinophaga agri</name>
    <dbReference type="NCBI Taxonomy" id="2703787"/>
    <lineage>
        <taxon>Bacteria</taxon>
        <taxon>Pseudomonadati</taxon>
        <taxon>Bacteroidota</taxon>
        <taxon>Chitinophagia</taxon>
        <taxon>Chitinophagales</taxon>
        <taxon>Chitinophagaceae</taxon>
        <taxon>Chitinophaga</taxon>
    </lineage>
</organism>
<dbReference type="RefSeq" id="WP_162333956.1">
    <property type="nucleotide sequence ID" value="NZ_CP048113.1"/>
</dbReference>
<evidence type="ECO:0000256" key="1">
    <source>
        <dbReference type="ARBA" id="ARBA00023015"/>
    </source>
</evidence>
<reference evidence="5 6" key="1">
    <citation type="submission" date="2020-01" db="EMBL/GenBank/DDBJ databases">
        <title>Complete genome sequence of Chitinophaga sp. H33E-04 isolated from quinoa roots.</title>
        <authorList>
            <person name="Weon H.-Y."/>
            <person name="Lee S.A."/>
        </authorList>
    </citation>
    <scope>NUCLEOTIDE SEQUENCE [LARGE SCALE GENOMIC DNA]</scope>
    <source>
        <strain evidence="5 6">H33E-04</strain>
    </source>
</reference>
<gene>
    <name evidence="5" type="ORF">GWR21_22785</name>
</gene>
<name>A0A6B9ZJX7_9BACT</name>
<proteinExistence type="predicted"/>
<dbReference type="SUPFAM" id="SSF53822">
    <property type="entry name" value="Periplasmic binding protein-like I"/>
    <property type="match status" value="1"/>
</dbReference>
<dbReference type="Proteomes" id="UP000476411">
    <property type="component" value="Chromosome"/>
</dbReference>
<dbReference type="PANTHER" id="PTHR30146:SF109">
    <property type="entry name" value="HTH-TYPE TRANSCRIPTIONAL REGULATOR GALS"/>
    <property type="match status" value="1"/>
</dbReference>
<dbReference type="AlphaFoldDB" id="A0A6B9ZJX7"/>
<dbReference type="Gene3D" id="3.40.50.2300">
    <property type="match status" value="2"/>
</dbReference>
<dbReference type="SMART" id="SM00354">
    <property type="entry name" value="HTH_LACI"/>
    <property type="match status" value="1"/>
</dbReference>
<dbReference type="SUPFAM" id="SSF47413">
    <property type="entry name" value="lambda repressor-like DNA-binding domains"/>
    <property type="match status" value="1"/>
</dbReference>
<evidence type="ECO:0000256" key="2">
    <source>
        <dbReference type="ARBA" id="ARBA00023125"/>
    </source>
</evidence>
<dbReference type="Pfam" id="PF00532">
    <property type="entry name" value="Peripla_BP_1"/>
    <property type="match status" value="1"/>
</dbReference>
<evidence type="ECO:0000313" key="6">
    <source>
        <dbReference type="Proteomes" id="UP000476411"/>
    </source>
</evidence>
<dbReference type="InterPro" id="IPR000843">
    <property type="entry name" value="HTH_LacI"/>
</dbReference>
<accession>A0A6B9ZJX7</accession>
<dbReference type="KEGG" id="chih:GWR21_22785"/>
<dbReference type="InterPro" id="IPR028082">
    <property type="entry name" value="Peripla_BP_I"/>
</dbReference>
<dbReference type="InterPro" id="IPR010982">
    <property type="entry name" value="Lambda_DNA-bd_dom_sf"/>
</dbReference>
<dbReference type="GO" id="GO:0000976">
    <property type="term" value="F:transcription cis-regulatory region binding"/>
    <property type="evidence" value="ECO:0007669"/>
    <property type="project" value="TreeGrafter"/>
</dbReference>
<keyword evidence="1" id="KW-0805">Transcription regulation</keyword>
<keyword evidence="6" id="KW-1185">Reference proteome</keyword>
<dbReference type="PROSITE" id="PS50932">
    <property type="entry name" value="HTH_LACI_2"/>
    <property type="match status" value="1"/>
</dbReference>
<dbReference type="GO" id="GO:0003700">
    <property type="term" value="F:DNA-binding transcription factor activity"/>
    <property type="evidence" value="ECO:0007669"/>
    <property type="project" value="TreeGrafter"/>
</dbReference>
<dbReference type="Gene3D" id="1.10.260.40">
    <property type="entry name" value="lambda repressor-like DNA-binding domains"/>
    <property type="match status" value="1"/>
</dbReference>